<name>A0AA97PH31_PYRO3</name>
<proteinExistence type="predicted"/>
<protein>
    <submittedName>
        <fullName evidence="2">Uncharacterized protein</fullName>
    </submittedName>
</protein>
<feature type="chain" id="PRO_5041663867" evidence="1">
    <location>
        <begin position="20"/>
        <end position="241"/>
    </location>
</feature>
<gene>
    <name evidence="2" type="ORF">OOU_Y34scaffold00768g13</name>
</gene>
<sequence length="241" mass="26829">MDCKSRLWIFFSFLFRASAHTETTPQSVVSTSEAHMALLGIRSNTSCTVLLPNPPNRVWRQLTKYQMLPRTALQIRQYFLLVSSCASSSILICGSTYPYPGGISRKSRYMIGQDPNEHGKGYFEVHIVRHRVLIQVNVAIALPIEVRSLPTVELGLDFLSIGSNAFSTLWGCQAICLKGQNYKRVHPAVIVPILLKAEKCNPQSSSSYAQANQEGRLFDAALQVSRSAELLILALRSSNTR</sequence>
<accession>A0AA97PH31</accession>
<organism evidence="2">
    <name type="scientific">Pyricularia oryzae (strain Y34)</name>
    <name type="common">Rice blast fungus</name>
    <name type="synonym">Magnaporthe oryzae</name>
    <dbReference type="NCBI Taxonomy" id="1143189"/>
    <lineage>
        <taxon>Eukaryota</taxon>
        <taxon>Fungi</taxon>
        <taxon>Dikarya</taxon>
        <taxon>Ascomycota</taxon>
        <taxon>Pezizomycotina</taxon>
        <taxon>Sordariomycetes</taxon>
        <taxon>Sordariomycetidae</taxon>
        <taxon>Magnaporthales</taxon>
        <taxon>Pyriculariaceae</taxon>
        <taxon>Pyricularia</taxon>
    </lineage>
</organism>
<dbReference type="AlphaFoldDB" id="A0AA97PH31"/>
<keyword evidence="1" id="KW-0732">Signal</keyword>
<dbReference type="Proteomes" id="UP000011086">
    <property type="component" value="Unassembled WGS sequence"/>
</dbReference>
<evidence type="ECO:0000313" key="2">
    <source>
        <dbReference type="EMBL" id="ELQ34369.1"/>
    </source>
</evidence>
<evidence type="ECO:0000256" key="1">
    <source>
        <dbReference type="SAM" id="SignalP"/>
    </source>
</evidence>
<feature type="signal peptide" evidence="1">
    <location>
        <begin position="1"/>
        <end position="19"/>
    </location>
</feature>
<dbReference type="EMBL" id="JH793914">
    <property type="protein sequence ID" value="ELQ34369.1"/>
    <property type="molecule type" value="Genomic_DNA"/>
</dbReference>
<reference evidence="2" key="1">
    <citation type="journal article" date="2012" name="PLoS Genet.">
        <title>Comparative analysis of the genomes of two field isolates of the rice blast fungus Magnaporthe oryzae.</title>
        <authorList>
            <person name="Xue M."/>
            <person name="Yang J."/>
            <person name="Li Z."/>
            <person name="Hu S."/>
            <person name="Yao N."/>
            <person name="Dean R.A."/>
            <person name="Zhao W."/>
            <person name="Shen M."/>
            <person name="Zhang H."/>
            <person name="Li C."/>
            <person name="Liu L."/>
            <person name="Cao L."/>
            <person name="Xu X."/>
            <person name="Xing Y."/>
            <person name="Hsiang T."/>
            <person name="Zhang Z."/>
            <person name="Xu J.R."/>
            <person name="Peng Y.L."/>
        </authorList>
    </citation>
    <scope>NUCLEOTIDE SEQUENCE</scope>
    <source>
        <strain evidence="2">Y34</strain>
    </source>
</reference>